<protein>
    <recommendedName>
        <fullName evidence="3">Lipoprotein</fullName>
    </recommendedName>
</protein>
<keyword evidence="2" id="KW-1185">Reference proteome</keyword>
<dbReference type="RefSeq" id="WP_184210556.1">
    <property type="nucleotide sequence ID" value="NZ_JACHIF010000007.1"/>
</dbReference>
<organism evidence="1 2">
    <name type="scientific">Prosthecobacter dejongeii</name>
    <dbReference type="NCBI Taxonomy" id="48465"/>
    <lineage>
        <taxon>Bacteria</taxon>
        <taxon>Pseudomonadati</taxon>
        <taxon>Verrucomicrobiota</taxon>
        <taxon>Verrucomicrobiia</taxon>
        <taxon>Verrucomicrobiales</taxon>
        <taxon>Verrucomicrobiaceae</taxon>
        <taxon>Prosthecobacter</taxon>
    </lineage>
</organism>
<name>A0A7W8DRQ6_9BACT</name>
<gene>
    <name evidence="1" type="ORF">HNQ64_003395</name>
</gene>
<evidence type="ECO:0000313" key="1">
    <source>
        <dbReference type="EMBL" id="MBB5039126.1"/>
    </source>
</evidence>
<evidence type="ECO:0008006" key="3">
    <source>
        <dbReference type="Google" id="ProtNLM"/>
    </source>
</evidence>
<dbReference type="AlphaFoldDB" id="A0A7W8DRQ6"/>
<reference evidence="1 2" key="1">
    <citation type="submission" date="2020-08" db="EMBL/GenBank/DDBJ databases">
        <title>Genomic Encyclopedia of Type Strains, Phase IV (KMG-IV): sequencing the most valuable type-strain genomes for metagenomic binning, comparative biology and taxonomic classification.</title>
        <authorList>
            <person name="Goeker M."/>
        </authorList>
    </citation>
    <scope>NUCLEOTIDE SEQUENCE [LARGE SCALE GENOMIC DNA]</scope>
    <source>
        <strain evidence="1 2">DSM 12251</strain>
    </source>
</reference>
<evidence type="ECO:0000313" key="2">
    <source>
        <dbReference type="Proteomes" id="UP000534294"/>
    </source>
</evidence>
<dbReference type="EMBL" id="JACHIF010000007">
    <property type="protein sequence ID" value="MBB5039126.1"/>
    <property type="molecule type" value="Genomic_DNA"/>
</dbReference>
<dbReference type="Proteomes" id="UP000534294">
    <property type="component" value="Unassembled WGS sequence"/>
</dbReference>
<comment type="caution">
    <text evidence="1">The sequence shown here is derived from an EMBL/GenBank/DDBJ whole genome shotgun (WGS) entry which is preliminary data.</text>
</comment>
<proteinExistence type="predicted"/>
<accession>A0A7W8DRQ6</accession>
<sequence>MKIQVILAICTAVFTLASCESKQSVGQQDSIWFRPLTKVDFKDVPIARAVEELVAIYRKQYPNDQRLSGYLVAAEKAGGSRVTMDLKDVPLGEACQLLATSSGWKYSLHERTLCLFPGGQENYQASTEVLSFSSQVRSALRLSNTPSEGEVVSQLKELKIRTIEFDSVRLFEKDGNQYLIVSGTREELDTLHHLWKLLERGLATGP</sequence>
<dbReference type="PROSITE" id="PS51257">
    <property type="entry name" value="PROKAR_LIPOPROTEIN"/>
    <property type="match status" value="1"/>
</dbReference>